<protein>
    <submittedName>
        <fullName evidence="1">Uncharacterized protein</fullName>
    </submittedName>
</protein>
<evidence type="ECO:0000313" key="2">
    <source>
        <dbReference type="Proteomes" id="UP001465976"/>
    </source>
</evidence>
<gene>
    <name evidence="1" type="ORF">V5O48_007995</name>
</gene>
<keyword evidence="2" id="KW-1185">Reference proteome</keyword>
<reference evidence="1 2" key="1">
    <citation type="submission" date="2024-02" db="EMBL/GenBank/DDBJ databases">
        <title>A draft genome for the cacao thread blight pathogen Marasmius crinis-equi.</title>
        <authorList>
            <person name="Cohen S.P."/>
            <person name="Baruah I.K."/>
            <person name="Amoako-Attah I."/>
            <person name="Bukari Y."/>
            <person name="Meinhardt L.W."/>
            <person name="Bailey B.A."/>
        </authorList>
    </citation>
    <scope>NUCLEOTIDE SEQUENCE [LARGE SCALE GENOMIC DNA]</scope>
    <source>
        <strain evidence="1 2">GH-76</strain>
    </source>
</reference>
<comment type="caution">
    <text evidence="1">The sequence shown here is derived from an EMBL/GenBank/DDBJ whole genome shotgun (WGS) entry which is preliminary data.</text>
</comment>
<accession>A0ABR3FF34</accession>
<sequence length="108" mass="12434">MKTRFFDIMTPPNMISPKIVPELPMILVNNVSGEKCQYTPTLSVIQLSRQAMFPVAIPPHIFWNMGYDEDEHYSMLAYNLCLMRLVEAIFPRTPALDSDTRLRSVLSK</sequence>
<evidence type="ECO:0000313" key="1">
    <source>
        <dbReference type="EMBL" id="KAL0573954.1"/>
    </source>
</evidence>
<proteinExistence type="predicted"/>
<dbReference type="EMBL" id="JBAHYK010000444">
    <property type="protein sequence ID" value="KAL0573954.1"/>
    <property type="molecule type" value="Genomic_DNA"/>
</dbReference>
<name>A0ABR3FF34_9AGAR</name>
<organism evidence="1 2">
    <name type="scientific">Marasmius crinis-equi</name>
    <dbReference type="NCBI Taxonomy" id="585013"/>
    <lineage>
        <taxon>Eukaryota</taxon>
        <taxon>Fungi</taxon>
        <taxon>Dikarya</taxon>
        <taxon>Basidiomycota</taxon>
        <taxon>Agaricomycotina</taxon>
        <taxon>Agaricomycetes</taxon>
        <taxon>Agaricomycetidae</taxon>
        <taxon>Agaricales</taxon>
        <taxon>Marasmiineae</taxon>
        <taxon>Marasmiaceae</taxon>
        <taxon>Marasmius</taxon>
    </lineage>
</organism>
<dbReference type="Proteomes" id="UP001465976">
    <property type="component" value="Unassembled WGS sequence"/>
</dbReference>